<evidence type="ECO:0000256" key="4">
    <source>
        <dbReference type="ARBA" id="ARBA00023002"/>
    </source>
</evidence>
<dbReference type="Gene3D" id="3.40.50.720">
    <property type="entry name" value="NAD(P)-binding Rossmann-like Domain"/>
    <property type="match status" value="1"/>
</dbReference>
<accession>A0A098VY99</accession>
<dbReference type="HOGENOM" id="CLU_026673_20_2_1"/>
<evidence type="ECO:0000259" key="5">
    <source>
        <dbReference type="Pfam" id="PF00107"/>
    </source>
</evidence>
<comment type="caution">
    <text evidence="7">The sequence shown here is derived from an EMBL/GenBank/DDBJ whole genome shotgun (WGS) entry which is preliminary data.</text>
</comment>
<dbReference type="VEuPathDB" id="MicrosporidiaDB:DI09_139p20"/>
<dbReference type="CDD" id="cd05283">
    <property type="entry name" value="CAD1"/>
    <property type="match status" value="1"/>
</dbReference>
<dbReference type="InterPro" id="IPR047109">
    <property type="entry name" value="CAD-like"/>
</dbReference>
<sequence length="300" mass="32440">MLIEDIHVIDNDWNSSIYPVVPGHEIIGRVAEGSGSSKHPIGSIVGVGPQVYSCGSCTNCQADKDPLCSKRVFTYSDKFIDGSITYGGYARQVLVNEEYAIEIPDGMDLSRAAPLLCAGATVFSPLRCIPKNSSVGIVGIGGLGHLAVQFSRALGHRVSAISHSPRKEREAKDLGAESFILIDKLENFALSFNYLLVTSSHGLESIDGLLSTLKFDGSLTLVALPAKQIGFTPSLLVSFNRKIMSSLILGKKGMTEMLSFAHSHSIYPTIEEFGIDKVNEAIEKVRKGTIRYRAVLTVHN</sequence>
<keyword evidence="3" id="KW-0862">Zinc</keyword>
<evidence type="ECO:0000256" key="1">
    <source>
        <dbReference type="ARBA" id="ARBA00001947"/>
    </source>
</evidence>
<dbReference type="GO" id="GO:0046872">
    <property type="term" value="F:metal ion binding"/>
    <property type="evidence" value="ECO:0007669"/>
    <property type="project" value="UniProtKB-KW"/>
</dbReference>
<name>A0A098VY99_9MICR</name>
<protein>
    <submittedName>
        <fullName evidence="7">Zn-dependent alcohol dehydrogenase</fullName>
    </submittedName>
</protein>
<reference evidence="7 8" key="1">
    <citation type="submission" date="2014-04" db="EMBL/GenBank/DDBJ databases">
        <title>A new species of microsporidia sheds light on the evolution of extreme parasitism.</title>
        <authorList>
            <person name="Haag K.L."/>
            <person name="James T.Y."/>
            <person name="Larsson R."/>
            <person name="Schaer T.M."/>
            <person name="Refardt D."/>
            <person name="Pombert J.-F."/>
            <person name="Ebert D."/>
        </authorList>
    </citation>
    <scope>NUCLEOTIDE SEQUENCE [LARGE SCALE GENOMIC DNA]</scope>
    <source>
        <strain evidence="7 8">UGP3</strain>
        <tissue evidence="7">Spores</tissue>
    </source>
</reference>
<dbReference type="Pfam" id="PF00107">
    <property type="entry name" value="ADH_zinc_N"/>
    <property type="match status" value="1"/>
</dbReference>
<dbReference type="EMBL" id="JMKJ01000043">
    <property type="protein sequence ID" value="KGG52751.1"/>
    <property type="molecule type" value="Genomic_DNA"/>
</dbReference>
<feature type="domain" description="Alcohol dehydrogenase-like C-terminal" evidence="5">
    <location>
        <begin position="142"/>
        <end position="261"/>
    </location>
</feature>
<dbReference type="Gene3D" id="3.90.180.10">
    <property type="entry name" value="Medium-chain alcohol dehydrogenases, catalytic domain"/>
    <property type="match status" value="1"/>
</dbReference>
<dbReference type="AlphaFoldDB" id="A0A098VY99"/>
<keyword evidence="4" id="KW-0560">Oxidoreductase</keyword>
<keyword evidence="8" id="KW-1185">Reference proteome</keyword>
<keyword evidence="2" id="KW-0479">Metal-binding</keyword>
<comment type="cofactor">
    <cofactor evidence="1">
        <name>Zn(2+)</name>
        <dbReference type="ChEBI" id="CHEBI:29105"/>
    </cofactor>
</comment>
<dbReference type="RefSeq" id="XP_013239187.1">
    <property type="nucleotide sequence ID" value="XM_013383733.1"/>
</dbReference>
<proteinExistence type="predicted"/>
<dbReference type="Proteomes" id="UP000029725">
    <property type="component" value="Unassembled WGS sequence"/>
</dbReference>
<gene>
    <name evidence="7" type="ORF">DI09_139p20</name>
</gene>
<evidence type="ECO:0000259" key="6">
    <source>
        <dbReference type="Pfam" id="PF08240"/>
    </source>
</evidence>
<dbReference type="InterPro" id="IPR013154">
    <property type="entry name" value="ADH-like_N"/>
</dbReference>
<organism evidence="7 8">
    <name type="scientific">Mitosporidium daphniae</name>
    <dbReference type="NCBI Taxonomy" id="1485682"/>
    <lineage>
        <taxon>Eukaryota</taxon>
        <taxon>Fungi</taxon>
        <taxon>Fungi incertae sedis</taxon>
        <taxon>Microsporidia</taxon>
        <taxon>Mitosporidium</taxon>
    </lineage>
</organism>
<dbReference type="Pfam" id="PF08240">
    <property type="entry name" value="ADH_N"/>
    <property type="match status" value="1"/>
</dbReference>
<dbReference type="InterPro" id="IPR036291">
    <property type="entry name" value="NAD(P)-bd_dom_sf"/>
</dbReference>
<dbReference type="OrthoDB" id="1879366at2759"/>
<dbReference type="GeneID" id="25258359"/>
<dbReference type="SUPFAM" id="SSF51735">
    <property type="entry name" value="NAD(P)-binding Rossmann-fold domains"/>
    <property type="match status" value="1"/>
</dbReference>
<feature type="domain" description="Alcohol dehydrogenase-like N-terminal" evidence="6">
    <location>
        <begin position="5"/>
        <end position="105"/>
    </location>
</feature>
<evidence type="ECO:0000313" key="8">
    <source>
        <dbReference type="Proteomes" id="UP000029725"/>
    </source>
</evidence>
<dbReference type="InterPro" id="IPR013149">
    <property type="entry name" value="ADH-like_C"/>
</dbReference>
<dbReference type="FunFam" id="3.40.50.720:FF:000022">
    <property type="entry name" value="Cinnamyl alcohol dehydrogenase"/>
    <property type="match status" value="1"/>
</dbReference>
<evidence type="ECO:0000256" key="2">
    <source>
        <dbReference type="ARBA" id="ARBA00022723"/>
    </source>
</evidence>
<evidence type="ECO:0000256" key="3">
    <source>
        <dbReference type="ARBA" id="ARBA00022833"/>
    </source>
</evidence>
<dbReference type="PANTHER" id="PTHR42683">
    <property type="entry name" value="ALDEHYDE REDUCTASE"/>
    <property type="match status" value="1"/>
</dbReference>
<evidence type="ECO:0000313" key="7">
    <source>
        <dbReference type="EMBL" id="KGG52751.1"/>
    </source>
</evidence>
<dbReference type="InterPro" id="IPR011032">
    <property type="entry name" value="GroES-like_sf"/>
</dbReference>
<dbReference type="SUPFAM" id="SSF50129">
    <property type="entry name" value="GroES-like"/>
    <property type="match status" value="1"/>
</dbReference>
<dbReference type="GO" id="GO:0016616">
    <property type="term" value="F:oxidoreductase activity, acting on the CH-OH group of donors, NAD or NADP as acceptor"/>
    <property type="evidence" value="ECO:0007669"/>
    <property type="project" value="InterPro"/>
</dbReference>